<reference evidence="2" key="1">
    <citation type="submission" date="2018-11" db="EMBL/GenBank/DDBJ databases">
        <title>Genomes From Bacteria Associated with the Canine Oral Cavity: a Test Case for Automated Genome-Based Taxonomic Assignment.</title>
        <authorList>
            <person name="Coil D.A."/>
            <person name="Jospin G."/>
            <person name="Darling A.E."/>
            <person name="Wallis C."/>
            <person name="Davis I.J."/>
            <person name="Harris S."/>
            <person name="Eisen J.A."/>
            <person name="Holcombe L.J."/>
            <person name="O'Flynn C."/>
        </authorList>
    </citation>
    <scope>NUCLEOTIDE SEQUENCE [LARGE SCALE GENOMIC DNA]</scope>
    <source>
        <strain evidence="2">OH5060</strain>
    </source>
</reference>
<proteinExistence type="predicted"/>
<feature type="transmembrane region" description="Helical" evidence="1">
    <location>
        <begin position="67"/>
        <end position="89"/>
    </location>
</feature>
<comment type="caution">
    <text evidence="2">The sequence shown here is derived from an EMBL/GenBank/DDBJ whole genome shotgun (WGS) entry which is preliminary data.</text>
</comment>
<dbReference type="EMBL" id="RQZD01000072">
    <property type="protein sequence ID" value="RRD34002.1"/>
    <property type="molecule type" value="Genomic_DNA"/>
</dbReference>
<gene>
    <name evidence="2" type="ORF">EII28_12110</name>
</gene>
<name>A0A3P1VID8_FUSNU</name>
<organism evidence="2">
    <name type="scientific">Fusobacterium nucleatum</name>
    <dbReference type="NCBI Taxonomy" id="851"/>
    <lineage>
        <taxon>Bacteria</taxon>
        <taxon>Fusobacteriati</taxon>
        <taxon>Fusobacteriota</taxon>
        <taxon>Fusobacteriia</taxon>
        <taxon>Fusobacteriales</taxon>
        <taxon>Fusobacteriaceae</taxon>
        <taxon>Fusobacterium</taxon>
    </lineage>
</organism>
<evidence type="ECO:0000313" key="2">
    <source>
        <dbReference type="EMBL" id="RRD34002.1"/>
    </source>
</evidence>
<evidence type="ECO:0000256" key="1">
    <source>
        <dbReference type="SAM" id="Phobius"/>
    </source>
</evidence>
<keyword evidence="1" id="KW-1133">Transmembrane helix</keyword>
<keyword evidence="1" id="KW-0472">Membrane</keyword>
<keyword evidence="1" id="KW-0812">Transmembrane</keyword>
<dbReference type="AlphaFoldDB" id="A0A3P1VID8"/>
<accession>A0A3P1VID8</accession>
<protein>
    <submittedName>
        <fullName evidence="2">Uncharacterized protein</fullName>
    </submittedName>
</protein>
<feature type="transmembrane region" description="Helical" evidence="1">
    <location>
        <begin position="95"/>
        <end position="114"/>
    </location>
</feature>
<sequence>MHKEWLNKLEKTIIQGYSLKYLPSHNLRSELDKNFIDDREFDFIQKIHFENTNNIISKQQEVTDSKINFLNVIILIFTIISLGQIIDIFTDDKPLIVSSIIGVGITISVIYIKYSNWLKK</sequence>